<dbReference type="EC" id="3.4.21.116" evidence="3"/>
<dbReference type="AlphaFoldDB" id="A0A859DPB5"/>
<dbReference type="Gene3D" id="2.30.42.10">
    <property type="match status" value="1"/>
</dbReference>
<protein>
    <submittedName>
        <fullName evidence="3">SpoIVB peptidase</fullName>
        <ecNumber evidence="3">3.4.21.116</ecNumber>
    </submittedName>
</protein>
<dbReference type="InterPro" id="IPR041489">
    <property type="entry name" value="PDZ_6"/>
</dbReference>
<keyword evidence="1" id="KW-0732">Signal</keyword>
<evidence type="ECO:0000313" key="3">
    <source>
        <dbReference type="EMBL" id="QKN23897.1"/>
    </source>
</evidence>
<dbReference type="NCBIfam" id="TIGR02860">
    <property type="entry name" value="spore_IV_B"/>
    <property type="match status" value="1"/>
</dbReference>
<reference evidence="3 4" key="1">
    <citation type="submission" date="2019-11" db="EMBL/GenBank/DDBJ databases">
        <authorList>
            <person name="Ren C."/>
            <person name="Wang H."/>
            <person name="Xu Y."/>
        </authorList>
    </citation>
    <scope>NUCLEOTIDE SEQUENCE [LARGE SCALE GENOMIC DNA]</scope>
    <source>
        <strain evidence="3 4">LBM 19010</strain>
    </source>
</reference>
<feature type="signal peptide" evidence="1">
    <location>
        <begin position="1"/>
        <end position="25"/>
    </location>
</feature>
<keyword evidence="3" id="KW-0378">Hydrolase</keyword>
<dbReference type="RefSeq" id="WP_174193150.1">
    <property type="nucleotide sequence ID" value="NZ_CP046051.1"/>
</dbReference>
<feature type="domain" description="Peptidase S55" evidence="2">
    <location>
        <begin position="119"/>
        <end position="345"/>
    </location>
</feature>
<dbReference type="GO" id="GO:0016787">
    <property type="term" value="F:hydrolase activity"/>
    <property type="evidence" value="ECO:0007669"/>
    <property type="project" value="UniProtKB-KW"/>
</dbReference>
<sequence length="345" mass="35432">MKKVERQVAAVLAAAVLSVSAAASAAEPTSAPVSGPHVCMLVPCGTPFGIKLFTNGVVVAGTADLETPTGTVNPAAKADVRVGDIIRSVNGKPVTKNEQIAAAIQKSGGKALKLGLLRSGKEQTANILPVQSAGSYRAGLWVRDSAAGVGTLTFYDPQTHAFAGLGHGITDPDTHTIMPFGCGDIVPVTISGVQKGSAGVPGELEGYFTSDVPSGTLYSNSEQGVFGNLKQPPHNTAVPVCPAEEVKAGPVQIVCTIDGNTPHTYQAEIELLNVRGARSKNMVLHITDKTLLARAGGIVQGMSGSPILQQGRLVGAVTHVFVNDPTRGYGILAENMLSAEKKAAA</sequence>
<dbReference type="Proteomes" id="UP000501316">
    <property type="component" value="Chromosome"/>
</dbReference>
<evidence type="ECO:0000259" key="2">
    <source>
        <dbReference type="PROSITE" id="PS51494"/>
    </source>
</evidence>
<dbReference type="InterPro" id="IPR008763">
    <property type="entry name" value="Peptidase_S55"/>
</dbReference>
<evidence type="ECO:0000313" key="4">
    <source>
        <dbReference type="Proteomes" id="UP000501316"/>
    </source>
</evidence>
<dbReference type="InterPro" id="IPR036034">
    <property type="entry name" value="PDZ_sf"/>
</dbReference>
<organism evidence="3 4">
    <name type="scientific">Caproicibacterium lactatifermentans</name>
    <dbReference type="NCBI Taxonomy" id="2666138"/>
    <lineage>
        <taxon>Bacteria</taxon>
        <taxon>Bacillati</taxon>
        <taxon>Bacillota</taxon>
        <taxon>Clostridia</taxon>
        <taxon>Eubacteriales</taxon>
        <taxon>Oscillospiraceae</taxon>
        <taxon>Caproicibacterium</taxon>
    </lineage>
</organism>
<feature type="chain" id="PRO_5032851118" evidence="1">
    <location>
        <begin position="26"/>
        <end position="345"/>
    </location>
</feature>
<dbReference type="InterPro" id="IPR001478">
    <property type="entry name" value="PDZ"/>
</dbReference>
<accession>A0A859DPB5</accession>
<dbReference type="EMBL" id="CP046051">
    <property type="protein sequence ID" value="QKN23897.1"/>
    <property type="molecule type" value="Genomic_DNA"/>
</dbReference>
<gene>
    <name evidence="3" type="primary">spoIVB</name>
    <name evidence="3" type="ORF">GJQ69_05025</name>
</gene>
<dbReference type="KEGG" id="clf:GJQ69_05025"/>
<dbReference type="SMART" id="SM00228">
    <property type="entry name" value="PDZ"/>
    <property type="match status" value="1"/>
</dbReference>
<dbReference type="PROSITE" id="PS51494">
    <property type="entry name" value="SPOIVB"/>
    <property type="match status" value="1"/>
</dbReference>
<evidence type="ECO:0000256" key="1">
    <source>
        <dbReference type="SAM" id="SignalP"/>
    </source>
</evidence>
<name>A0A859DPB5_9FIRM</name>
<proteinExistence type="predicted"/>
<dbReference type="Pfam" id="PF05580">
    <property type="entry name" value="Peptidase_S55"/>
    <property type="match status" value="1"/>
</dbReference>
<dbReference type="SUPFAM" id="SSF50156">
    <property type="entry name" value="PDZ domain-like"/>
    <property type="match status" value="1"/>
</dbReference>
<dbReference type="InterPro" id="IPR014219">
    <property type="entry name" value="SpoIVB"/>
</dbReference>
<dbReference type="Pfam" id="PF17820">
    <property type="entry name" value="PDZ_6"/>
    <property type="match status" value="1"/>
</dbReference>